<dbReference type="EMBL" id="JANARS010000001">
    <property type="protein sequence ID" value="MCP3420387.1"/>
    <property type="molecule type" value="Genomic_DNA"/>
</dbReference>
<dbReference type="PROSITE" id="PS51257">
    <property type="entry name" value="PROKAR_LIPOPROTEIN"/>
    <property type="match status" value="1"/>
</dbReference>
<dbReference type="Gene3D" id="3.40.190.10">
    <property type="entry name" value="Periplasmic binding protein-like II"/>
    <property type="match status" value="1"/>
</dbReference>
<dbReference type="PANTHER" id="PTHR43649:SF12">
    <property type="entry name" value="DIACETYLCHITOBIOSE BINDING PROTEIN DASA"/>
    <property type="match status" value="1"/>
</dbReference>
<feature type="compositionally biased region" description="Low complexity" evidence="1">
    <location>
        <begin position="435"/>
        <end position="445"/>
    </location>
</feature>
<protein>
    <submittedName>
        <fullName evidence="3">Extracellular solute-binding protein</fullName>
    </submittedName>
</protein>
<evidence type="ECO:0000256" key="1">
    <source>
        <dbReference type="SAM" id="MobiDB-lite"/>
    </source>
</evidence>
<feature type="region of interest" description="Disordered" evidence="1">
    <location>
        <begin position="435"/>
        <end position="457"/>
    </location>
</feature>
<sequence length="457" mass="48426">MRLVRTTGLLATACLLAACAQGTGDSEGTTDATFDSDADLSGTVQVMGFGAGDEIATVRLDRAKKELGDAEVELIEGDLDIQQFLSSVASGEPPSLVYAERSQIGTFASRGAVVPLTDCIEGEGIDTSVFRESALAEVTFADEVYGIPEFNVVQLTQANADLLEQSGHTVEDVNGSDWDAVLAANKDLMKMQGGDLATIGYDSKLPEFLPLWAKANGADLISEDGRTAQLDDPAVVEALEFAVSVYDAQGGFGEVKALRDSADFFGDGNQFASGTLGAMPMEQWYVNVLNDVSPDAPMAFDTVRDLQGEPVAWASGSAWAIPKGSPDPEAACRMARVMTETDSWMAAAEERASLRKEEGGLFTGILTANQDADEAIREMAPTDGGSAWSQAVAAMYEANDHTFAMPANPAGGEFEQAWQDEVNKVLTGDKEPADALADAQQAAQEALDEAWATWDEK</sequence>
<keyword evidence="4" id="KW-1185">Reference proteome</keyword>
<dbReference type="Proteomes" id="UP001204524">
    <property type="component" value="Unassembled WGS sequence"/>
</dbReference>
<keyword evidence="2" id="KW-0732">Signal</keyword>
<name>A0ABT1KRU0_9ACTN</name>
<feature type="chain" id="PRO_5045680975" evidence="2">
    <location>
        <begin position="21"/>
        <end position="457"/>
    </location>
</feature>
<dbReference type="InterPro" id="IPR050490">
    <property type="entry name" value="Bact_solute-bd_prot1"/>
</dbReference>
<evidence type="ECO:0000313" key="4">
    <source>
        <dbReference type="Proteomes" id="UP001204524"/>
    </source>
</evidence>
<evidence type="ECO:0000313" key="3">
    <source>
        <dbReference type="EMBL" id="MCP3420387.1"/>
    </source>
</evidence>
<evidence type="ECO:0000256" key="2">
    <source>
        <dbReference type="SAM" id="SignalP"/>
    </source>
</evidence>
<accession>A0ABT1KRU0</accession>
<comment type="caution">
    <text evidence="3">The sequence shown here is derived from an EMBL/GenBank/DDBJ whole genome shotgun (WGS) entry which is preliminary data.</text>
</comment>
<dbReference type="PANTHER" id="PTHR43649">
    <property type="entry name" value="ARABINOSE-BINDING PROTEIN-RELATED"/>
    <property type="match status" value="1"/>
</dbReference>
<organism evidence="3 4">
    <name type="scientific">Nocardioides pinisoli</name>
    <dbReference type="NCBI Taxonomy" id="2950279"/>
    <lineage>
        <taxon>Bacteria</taxon>
        <taxon>Bacillati</taxon>
        <taxon>Actinomycetota</taxon>
        <taxon>Actinomycetes</taxon>
        <taxon>Propionibacteriales</taxon>
        <taxon>Nocardioidaceae</taxon>
        <taxon>Nocardioides</taxon>
    </lineage>
</organism>
<dbReference type="SUPFAM" id="SSF53850">
    <property type="entry name" value="Periplasmic binding protein-like II"/>
    <property type="match status" value="1"/>
</dbReference>
<proteinExistence type="predicted"/>
<dbReference type="RefSeq" id="WP_254179623.1">
    <property type="nucleotide sequence ID" value="NZ_JANARS010000001.1"/>
</dbReference>
<feature type="signal peptide" evidence="2">
    <location>
        <begin position="1"/>
        <end position="20"/>
    </location>
</feature>
<reference evidence="3 4" key="1">
    <citation type="submission" date="2022-06" db="EMBL/GenBank/DDBJ databases">
        <authorList>
            <person name="So Y."/>
        </authorList>
    </citation>
    <scope>NUCLEOTIDE SEQUENCE [LARGE SCALE GENOMIC DNA]</scope>
    <source>
        <strain evidence="3 4">STR3</strain>
    </source>
</reference>
<gene>
    <name evidence="3" type="ORF">NCI01_01135</name>
</gene>